<dbReference type="STRING" id="1958950.BZK31_07415"/>
<dbReference type="Proteomes" id="UP000192815">
    <property type="component" value="Unassembled WGS sequence"/>
</dbReference>
<organism evidence="1 2">
    <name type="scientific">Pseudomonas floridensis</name>
    <dbReference type="NCBI Taxonomy" id="1958950"/>
    <lineage>
        <taxon>Bacteria</taxon>
        <taxon>Pseudomonadati</taxon>
        <taxon>Pseudomonadota</taxon>
        <taxon>Gammaproteobacteria</taxon>
        <taxon>Pseudomonadales</taxon>
        <taxon>Pseudomonadaceae</taxon>
        <taxon>Pseudomonas</taxon>
    </lineage>
</organism>
<evidence type="ECO:0000313" key="2">
    <source>
        <dbReference type="Proteomes" id="UP000192815"/>
    </source>
</evidence>
<gene>
    <name evidence="1" type="ORF">BZK31_07415</name>
</gene>
<reference evidence="2" key="1">
    <citation type="submission" date="2017-02" db="EMBL/GenBank/DDBJ databases">
        <title>Pseudomonas floridae sp. nov., a novel pathogenic bacterial species isolated from tomato.</title>
        <authorList>
            <person name="Timilsina S."/>
            <person name="Vallad G.E."/>
            <person name="Jones J.B."/>
        </authorList>
    </citation>
    <scope>NUCLEOTIDE SEQUENCE [LARGE SCALE GENOMIC DNA]</scope>
    <source>
        <strain evidence="2">GEV388</strain>
    </source>
</reference>
<dbReference type="EMBL" id="MUIO01000021">
    <property type="protein sequence ID" value="ORC60138.1"/>
    <property type="molecule type" value="Genomic_DNA"/>
</dbReference>
<dbReference type="OrthoDB" id="6851511at2"/>
<keyword evidence="2" id="KW-1185">Reference proteome</keyword>
<comment type="caution">
    <text evidence="1">The sequence shown here is derived from an EMBL/GenBank/DDBJ whole genome shotgun (WGS) entry which is preliminary data.</text>
</comment>
<sequence length="181" mass="19765">MDEIGNARHRRFAESLREASWKIDDSEAGGSEAVGFWLYSYNMVTGPRLVGQLTLEGYRAIQSGDDLKELGVHTPADALGATLAAYDDLPKNARNAEQSERVLSALSTYASSTLTWQSLPPLKTGAMQHFMVFDWLTSSGTRVFRPAAAMNAPVLDPDTLAVISQQVLAAHLSKHPNETPY</sequence>
<evidence type="ECO:0000313" key="1">
    <source>
        <dbReference type="EMBL" id="ORC60138.1"/>
    </source>
</evidence>
<name>A0A1X0NA28_9PSED</name>
<accession>A0A1X0NA28</accession>
<proteinExistence type="predicted"/>
<dbReference type="RefSeq" id="WP_083182127.1">
    <property type="nucleotide sequence ID" value="NZ_CBCRZR010000007.1"/>
</dbReference>
<protein>
    <submittedName>
        <fullName evidence="1">Uncharacterized protein</fullName>
    </submittedName>
</protein>
<dbReference type="AlphaFoldDB" id="A0A1X0NA28"/>